<feature type="coiled-coil region" evidence="1">
    <location>
        <begin position="13"/>
        <end position="40"/>
    </location>
</feature>
<evidence type="ECO:0000256" key="1">
    <source>
        <dbReference type="SAM" id="Coils"/>
    </source>
</evidence>
<gene>
    <name evidence="2" type="ORF">ACFQ0F_00855</name>
</gene>
<keyword evidence="3" id="KW-1185">Reference proteome</keyword>
<evidence type="ECO:0000313" key="2">
    <source>
        <dbReference type="EMBL" id="MFD0948955.1"/>
    </source>
</evidence>
<name>A0ABW3HEC5_9GAMM</name>
<evidence type="ECO:0000313" key="3">
    <source>
        <dbReference type="Proteomes" id="UP001597044"/>
    </source>
</evidence>
<accession>A0ABW3HEC5</accession>
<proteinExistence type="predicted"/>
<reference evidence="3" key="1">
    <citation type="journal article" date="2019" name="Int. J. Syst. Evol. Microbiol.">
        <title>The Global Catalogue of Microorganisms (GCM) 10K type strain sequencing project: providing services to taxonomists for standard genome sequencing and annotation.</title>
        <authorList>
            <consortium name="The Broad Institute Genomics Platform"/>
            <consortium name="The Broad Institute Genome Sequencing Center for Infectious Disease"/>
            <person name="Wu L."/>
            <person name="Ma J."/>
        </authorList>
    </citation>
    <scope>NUCLEOTIDE SEQUENCE [LARGE SCALE GENOMIC DNA]</scope>
    <source>
        <strain evidence="3">CCUG 63419</strain>
    </source>
</reference>
<dbReference type="EMBL" id="JBHTIT010000001">
    <property type="protein sequence ID" value="MFD0948955.1"/>
    <property type="molecule type" value="Genomic_DNA"/>
</dbReference>
<comment type="caution">
    <text evidence="2">The sequence shown here is derived from an EMBL/GenBank/DDBJ whole genome shotgun (WGS) entry which is preliminary data.</text>
</comment>
<dbReference type="Proteomes" id="UP001597044">
    <property type="component" value="Unassembled WGS sequence"/>
</dbReference>
<dbReference type="RefSeq" id="WP_379068024.1">
    <property type="nucleotide sequence ID" value="NZ_JBHTIT010000001.1"/>
</dbReference>
<evidence type="ECO:0008006" key="4">
    <source>
        <dbReference type="Google" id="ProtNLM"/>
    </source>
</evidence>
<sequence>MKDDSAPHKCTPDANLLREIELLNQQIALLRSEINVLKAAAEFFYNEHLKQSNG</sequence>
<protein>
    <recommendedName>
        <fullName evidence="4">Transposase</fullName>
    </recommendedName>
</protein>
<organism evidence="2 3">
    <name type="scientific">Paraperlucidibaca wandonensis</name>
    <dbReference type="NCBI Taxonomy" id="1268273"/>
    <lineage>
        <taxon>Bacteria</taxon>
        <taxon>Pseudomonadati</taxon>
        <taxon>Pseudomonadota</taxon>
        <taxon>Gammaproteobacteria</taxon>
        <taxon>Moraxellales</taxon>
        <taxon>Moraxellaceae</taxon>
        <taxon>Paraperlucidibaca</taxon>
    </lineage>
</organism>
<keyword evidence="1" id="KW-0175">Coiled coil</keyword>